<feature type="region of interest" description="Disordered" evidence="1">
    <location>
        <begin position="1"/>
        <end position="29"/>
    </location>
</feature>
<protein>
    <submittedName>
        <fullName evidence="2">Uncharacterized protein</fullName>
    </submittedName>
</protein>
<comment type="caution">
    <text evidence="2">The sequence shown here is derived from an EMBL/GenBank/DDBJ whole genome shotgun (WGS) entry which is preliminary data.</text>
</comment>
<dbReference type="AlphaFoldDB" id="A0A8J2PQ90"/>
<dbReference type="EMBL" id="CAJVCH010529374">
    <property type="protein sequence ID" value="CAG7823406.1"/>
    <property type="molecule type" value="Genomic_DNA"/>
</dbReference>
<accession>A0A8J2PQ90</accession>
<reference evidence="2" key="1">
    <citation type="submission" date="2021-06" db="EMBL/GenBank/DDBJ databases">
        <authorList>
            <person name="Hodson N. C."/>
            <person name="Mongue J. A."/>
            <person name="Jaron S. K."/>
        </authorList>
    </citation>
    <scope>NUCLEOTIDE SEQUENCE</scope>
</reference>
<gene>
    <name evidence="2" type="ORF">AFUS01_LOCUS33625</name>
</gene>
<name>A0A8J2PQ90_9HEXA</name>
<proteinExistence type="predicted"/>
<evidence type="ECO:0000313" key="2">
    <source>
        <dbReference type="EMBL" id="CAG7823406.1"/>
    </source>
</evidence>
<evidence type="ECO:0000313" key="3">
    <source>
        <dbReference type="Proteomes" id="UP000708208"/>
    </source>
</evidence>
<organism evidence="2 3">
    <name type="scientific">Allacma fusca</name>
    <dbReference type="NCBI Taxonomy" id="39272"/>
    <lineage>
        <taxon>Eukaryota</taxon>
        <taxon>Metazoa</taxon>
        <taxon>Ecdysozoa</taxon>
        <taxon>Arthropoda</taxon>
        <taxon>Hexapoda</taxon>
        <taxon>Collembola</taxon>
        <taxon>Symphypleona</taxon>
        <taxon>Sminthuridae</taxon>
        <taxon>Allacma</taxon>
    </lineage>
</organism>
<sequence length="29" mass="3274">ESDSFVPDDRDCGTMGWPSIEDSDEDVRN</sequence>
<dbReference type="Proteomes" id="UP000708208">
    <property type="component" value="Unassembled WGS sequence"/>
</dbReference>
<evidence type="ECO:0000256" key="1">
    <source>
        <dbReference type="SAM" id="MobiDB-lite"/>
    </source>
</evidence>
<feature type="non-terminal residue" evidence="2">
    <location>
        <position position="1"/>
    </location>
</feature>
<keyword evidence="3" id="KW-1185">Reference proteome</keyword>